<dbReference type="STRING" id="1658172.A0A1B7NK20"/>
<evidence type="ECO:0000256" key="1">
    <source>
        <dbReference type="SAM" id="MobiDB-lite"/>
    </source>
</evidence>
<feature type="compositionally biased region" description="Acidic residues" evidence="1">
    <location>
        <begin position="367"/>
        <end position="379"/>
    </location>
</feature>
<keyword evidence="2" id="KW-0812">Transmembrane</keyword>
<dbReference type="Proteomes" id="UP000091918">
    <property type="component" value="Unassembled WGS sequence"/>
</dbReference>
<evidence type="ECO:0000313" key="5">
    <source>
        <dbReference type="Proteomes" id="UP000091918"/>
    </source>
</evidence>
<dbReference type="PANTHER" id="PTHR37994">
    <property type="entry name" value="ARAE_2_N DOMAIN-CONTAINING PROTEIN-RELATED"/>
    <property type="match status" value="1"/>
</dbReference>
<comment type="caution">
    <text evidence="4">The sequence shown here is derived from an EMBL/GenBank/DDBJ whole genome shotgun (WGS) entry which is preliminary data.</text>
</comment>
<reference evidence="4 5" key="1">
    <citation type="submission" date="2015-07" db="EMBL/GenBank/DDBJ databases">
        <title>Emmonsia species relationships and genome sequence.</title>
        <authorList>
            <person name="Cuomo C.A."/>
            <person name="Schwartz I.S."/>
            <person name="Kenyon C."/>
            <person name="de Hoog G.S."/>
            <person name="Govender N.P."/>
            <person name="Botha A."/>
            <person name="Moreno L."/>
            <person name="de Vries M."/>
            <person name="Munoz J.F."/>
            <person name="Stielow J.B."/>
        </authorList>
    </citation>
    <scope>NUCLEOTIDE SEQUENCE [LARGE SCALE GENOMIC DNA]</scope>
    <source>
        <strain evidence="4 5">CBS 136260</strain>
    </source>
</reference>
<feature type="transmembrane region" description="Helical" evidence="2">
    <location>
        <begin position="189"/>
        <end position="211"/>
    </location>
</feature>
<dbReference type="EMBL" id="LGUA01003410">
    <property type="protein sequence ID" value="OAX77092.1"/>
    <property type="molecule type" value="Genomic_DNA"/>
</dbReference>
<keyword evidence="2" id="KW-1133">Transmembrane helix</keyword>
<name>A0A1B7NK20_9EURO</name>
<gene>
    <name evidence="4" type="ORF">ACJ72_08613</name>
</gene>
<feature type="domain" description="Putative ER transporter 6TM N-terminal" evidence="3">
    <location>
        <begin position="125"/>
        <end position="349"/>
    </location>
</feature>
<feature type="transmembrane region" description="Helical" evidence="2">
    <location>
        <begin position="60"/>
        <end position="78"/>
    </location>
</feature>
<feature type="region of interest" description="Disordered" evidence="1">
    <location>
        <begin position="362"/>
        <end position="381"/>
    </location>
</feature>
<keyword evidence="5" id="KW-1185">Reference proteome</keyword>
<feature type="region of interest" description="Disordered" evidence="1">
    <location>
        <begin position="434"/>
        <end position="458"/>
    </location>
</feature>
<dbReference type="PANTHER" id="PTHR37994:SF4">
    <property type="entry name" value="ER TRANSPORTER 6TM N-TERMINAL DOMAIN-CONTAINING PROTEIN-RELATED"/>
    <property type="match status" value="1"/>
</dbReference>
<dbReference type="AlphaFoldDB" id="A0A1B7NK20"/>
<protein>
    <recommendedName>
        <fullName evidence="3">Putative ER transporter 6TM N-terminal domain-containing protein</fullName>
    </recommendedName>
</protein>
<accession>A0A1B7NK20</accession>
<feature type="transmembrane region" description="Helical" evidence="2">
    <location>
        <begin position="159"/>
        <end position="177"/>
    </location>
</feature>
<sequence length="458" mass="50687">MGITRRKIRKYWRHWTLRRAWASLGLDTHTVLMMMKGGLPPTIVIAMYQATPVANLTGNYGYLSATMAVLVQCLNPRAMFMKIMLFNLLALCIAASLGCLGLYSAVRAREHTTPVDASEDVRNGYNSSACAVSAVWFFFDIWIGNTLRNYRPSELQQPMVIFSIFVGVVMTRSAQIITLSEGLHMVRKVLLAVMVGVTIATGVSLLVYPVTSRAKLFHGLRPFPNTVKSLLKAQIAYVRRSEKEGPWKLTRAATLPGYATFGSILSRQATAAREATAVPQDKHSQSLKTAMNDLNSLYSKLHDNLYYAKQEMAWGKLTSEDLDVIASLLRSILVSLSGIGMLPEIFRKLSKPVDSTRCCVDGTVSEDPAESSSENEYEEHDGGHFIGPLCARLESAAELVNQGIQHAMITLEIAKVKDFPTDVKRRRFSFVATDEEAASDPHGPGREGFAAPFEMKLR</sequence>
<proteinExistence type="predicted"/>
<evidence type="ECO:0000313" key="4">
    <source>
        <dbReference type="EMBL" id="OAX77092.1"/>
    </source>
</evidence>
<dbReference type="Pfam" id="PF10337">
    <property type="entry name" value="ArAE_2_N"/>
    <property type="match status" value="2"/>
</dbReference>
<feature type="domain" description="Putative ER transporter 6TM N-terminal" evidence="3">
    <location>
        <begin position="18"/>
        <end position="117"/>
    </location>
</feature>
<dbReference type="InterPro" id="IPR018823">
    <property type="entry name" value="ArAE_2_N"/>
</dbReference>
<feature type="transmembrane region" description="Helical" evidence="2">
    <location>
        <begin position="125"/>
        <end position="147"/>
    </location>
</feature>
<evidence type="ECO:0000259" key="3">
    <source>
        <dbReference type="Pfam" id="PF10337"/>
    </source>
</evidence>
<dbReference type="OrthoDB" id="4186203at2759"/>
<keyword evidence="2" id="KW-0472">Membrane</keyword>
<feature type="transmembrane region" description="Helical" evidence="2">
    <location>
        <begin position="85"/>
        <end position="105"/>
    </location>
</feature>
<feature type="non-terminal residue" evidence="4">
    <location>
        <position position="458"/>
    </location>
</feature>
<evidence type="ECO:0000256" key="2">
    <source>
        <dbReference type="SAM" id="Phobius"/>
    </source>
</evidence>
<organism evidence="4 5">
    <name type="scientific">Emergomyces africanus</name>
    <dbReference type="NCBI Taxonomy" id="1955775"/>
    <lineage>
        <taxon>Eukaryota</taxon>
        <taxon>Fungi</taxon>
        <taxon>Dikarya</taxon>
        <taxon>Ascomycota</taxon>
        <taxon>Pezizomycotina</taxon>
        <taxon>Eurotiomycetes</taxon>
        <taxon>Eurotiomycetidae</taxon>
        <taxon>Onygenales</taxon>
        <taxon>Ajellomycetaceae</taxon>
        <taxon>Emergomyces</taxon>
    </lineage>
</organism>